<dbReference type="EMBL" id="JAIWYP010000005">
    <property type="protein sequence ID" value="KAH3818564.1"/>
    <property type="molecule type" value="Genomic_DNA"/>
</dbReference>
<feature type="compositionally biased region" description="Basic and acidic residues" evidence="1">
    <location>
        <begin position="142"/>
        <end position="157"/>
    </location>
</feature>
<reference evidence="2" key="2">
    <citation type="submission" date="2020-11" db="EMBL/GenBank/DDBJ databases">
        <authorList>
            <person name="McCartney M.A."/>
            <person name="Auch B."/>
            <person name="Kono T."/>
            <person name="Mallez S."/>
            <person name="Becker A."/>
            <person name="Gohl D.M."/>
            <person name="Silverstein K.A.T."/>
            <person name="Koren S."/>
            <person name="Bechman K.B."/>
            <person name="Herman A."/>
            <person name="Abrahante J.E."/>
            <person name="Garbe J."/>
        </authorList>
    </citation>
    <scope>NUCLEOTIDE SEQUENCE</scope>
    <source>
        <strain evidence="2">Duluth1</strain>
        <tissue evidence="2">Whole animal</tissue>
    </source>
</reference>
<evidence type="ECO:0000313" key="3">
    <source>
        <dbReference type="Proteomes" id="UP000828390"/>
    </source>
</evidence>
<organism evidence="2 3">
    <name type="scientific">Dreissena polymorpha</name>
    <name type="common">Zebra mussel</name>
    <name type="synonym">Mytilus polymorpha</name>
    <dbReference type="NCBI Taxonomy" id="45954"/>
    <lineage>
        <taxon>Eukaryota</taxon>
        <taxon>Metazoa</taxon>
        <taxon>Spiralia</taxon>
        <taxon>Lophotrochozoa</taxon>
        <taxon>Mollusca</taxon>
        <taxon>Bivalvia</taxon>
        <taxon>Autobranchia</taxon>
        <taxon>Heteroconchia</taxon>
        <taxon>Euheterodonta</taxon>
        <taxon>Imparidentia</taxon>
        <taxon>Neoheterodontei</taxon>
        <taxon>Myida</taxon>
        <taxon>Dreissenoidea</taxon>
        <taxon>Dreissenidae</taxon>
        <taxon>Dreissena</taxon>
    </lineage>
</organism>
<protein>
    <submittedName>
        <fullName evidence="2">Uncharacterized protein</fullName>
    </submittedName>
</protein>
<feature type="region of interest" description="Disordered" evidence="1">
    <location>
        <begin position="142"/>
        <end position="177"/>
    </location>
</feature>
<proteinExistence type="predicted"/>
<dbReference type="Proteomes" id="UP000828390">
    <property type="component" value="Unassembled WGS sequence"/>
</dbReference>
<evidence type="ECO:0000313" key="2">
    <source>
        <dbReference type="EMBL" id="KAH3818564.1"/>
    </source>
</evidence>
<name>A0A9D4GN97_DREPO</name>
<sequence length="177" mass="20393">MLIREDKSFMGIWQLHALSTVLDTPIYSVYPKLGNESVRKDLNRLLLPATESDKDPIFILWSSNRDDMTSEHWVPNHFVPLIPILNDDESTDDYITEEEISLTKGDDRNNFEKDVNDITIYVYENENEEYDVALVNTTGKDKKANGIDNYCKEDDISSPKSGYEISQETPAEKHTKK</sequence>
<evidence type="ECO:0000256" key="1">
    <source>
        <dbReference type="SAM" id="MobiDB-lite"/>
    </source>
</evidence>
<keyword evidence="3" id="KW-1185">Reference proteome</keyword>
<comment type="caution">
    <text evidence="2">The sequence shown here is derived from an EMBL/GenBank/DDBJ whole genome shotgun (WGS) entry which is preliminary data.</text>
</comment>
<feature type="compositionally biased region" description="Polar residues" evidence="1">
    <location>
        <begin position="158"/>
        <end position="169"/>
    </location>
</feature>
<dbReference type="AlphaFoldDB" id="A0A9D4GN97"/>
<accession>A0A9D4GN97</accession>
<reference evidence="2" key="1">
    <citation type="journal article" date="2019" name="bioRxiv">
        <title>The Genome of the Zebra Mussel, Dreissena polymorpha: A Resource for Invasive Species Research.</title>
        <authorList>
            <person name="McCartney M.A."/>
            <person name="Auch B."/>
            <person name="Kono T."/>
            <person name="Mallez S."/>
            <person name="Zhang Y."/>
            <person name="Obille A."/>
            <person name="Becker A."/>
            <person name="Abrahante J.E."/>
            <person name="Garbe J."/>
            <person name="Badalamenti J.P."/>
            <person name="Herman A."/>
            <person name="Mangelson H."/>
            <person name="Liachko I."/>
            <person name="Sullivan S."/>
            <person name="Sone E.D."/>
            <person name="Koren S."/>
            <person name="Silverstein K.A.T."/>
            <person name="Beckman K.B."/>
            <person name="Gohl D.M."/>
        </authorList>
    </citation>
    <scope>NUCLEOTIDE SEQUENCE</scope>
    <source>
        <strain evidence="2">Duluth1</strain>
        <tissue evidence="2">Whole animal</tissue>
    </source>
</reference>
<gene>
    <name evidence="2" type="ORF">DPMN_120285</name>
</gene>